<dbReference type="SUPFAM" id="SSF54427">
    <property type="entry name" value="NTF2-like"/>
    <property type="match status" value="1"/>
</dbReference>
<evidence type="ECO:0000313" key="3">
    <source>
        <dbReference type="Proteomes" id="UP000240912"/>
    </source>
</evidence>
<dbReference type="Gene3D" id="3.10.450.50">
    <property type="match status" value="1"/>
</dbReference>
<sequence>MIQSQHIAALEEKLIGAIRNSDLAVLDQLLHDKLLFTNHLGYVMNKEQDLASHRSGALSIAGIVISNQQIRLIDDCAVVSVRKRVSGSYAGAPFDDELQFTRVWKQVASGWKVIAASSVKG</sequence>
<comment type="caution">
    <text evidence="2">The sequence shown here is derived from an EMBL/GenBank/DDBJ whole genome shotgun (WGS) entry which is preliminary data.</text>
</comment>
<evidence type="ECO:0000259" key="1">
    <source>
        <dbReference type="Pfam" id="PF14534"/>
    </source>
</evidence>
<dbReference type="InterPro" id="IPR027843">
    <property type="entry name" value="DUF4440"/>
</dbReference>
<keyword evidence="3" id="KW-1185">Reference proteome</keyword>
<feature type="domain" description="DUF4440" evidence="1">
    <location>
        <begin position="7"/>
        <end position="113"/>
    </location>
</feature>
<dbReference type="EMBL" id="PYLS01000005">
    <property type="protein sequence ID" value="PST83080.1"/>
    <property type="molecule type" value="Genomic_DNA"/>
</dbReference>
<accession>A0A2T3HKX4</accession>
<dbReference type="RefSeq" id="WP_107215340.1">
    <property type="nucleotide sequence ID" value="NZ_KZ686269.1"/>
</dbReference>
<reference evidence="2 3" key="1">
    <citation type="submission" date="2018-03" db="EMBL/GenBank/DDBJ databases">
        <authorList>
            <person name="Keele B.F."/>
        </authorList>
    </citation>
    <scope>NUCLEOTIDE SEQUENCE [LARGE SCALE GENOMIC DNA]</scope>
    <source>
        <strain evidence="2 3">YL28-9</strain>
    </source>
</reference>
<dbReference type="Pfam" id="PF14534">
    <property type="entry name" value="DUF4440"/>
    <property type="match status" value="1"/>
</dbReference>
<evidence type="ECO:0000313" key="2">
    <source>
        <dbReference type="EMBL" id="PST83080.1"/>
    </source>
</evidence>
<protein>
    <submittedName>
        <fullName evidence="2">DUF4440 domain-containing protein</fullName>
    </submittedName>
</protein>
<dbReference type="OrthoDB" id="997066at2"/>
<proteinExistence type="predicted"/>
<gene>
    <name evidence="2" type="ORF">C7T94_10710</name>
</gene>
<dbReference type="Proteomes" id="UP000240912">
    <property type="component" value="Unassembled WGS sequence"/>
</dbReference>
<dbReference type="AlphaFoldDB" id="A0A2T3HKX4"/>
<organism evidence="2 3">
    <name type="scientific">Pedobacter yulinensis</name>
    <dbReference type="NCBI Taxonomy" id="2126353"/>
    <lineage>
        <taxon>Bacteria</taxon>
        <taxon>Pseudomonadati</taxon>
        <taxon>Bacteroidota</taxon>
        <taxon>Sphingobacteriia</taxon>
        <taxon>Sphingobacteriales</taxon>
        <taxon>Sphingobacteriaceae</taxon>
        <taxon>Pedobacter</taxon>
    </lineage>
</organism>
<name>A0A2T3HKX4_9SPHI</name>
<dbReference type="InterPro" id="IPR032710">
    <property type="entry name" value="NTF2-like_dom_sf"/>
</dbReference>